<name>A0A2A4MIA9_9GAMM</name>
<dbReference type="GO" id="GO:0042834">
    <property type="term" value="F:peptidoglycan binding"/>
    <property type="evidence" value="ECO:0007669"/>
    <property type="project" value="InterPro"/>
</dbReference>
<dbReference type="EC" id="4.2.2.-" evidence="4"/>
<dbReference type="Proteomes" id="UP000218172">
    <property type="component" value="Unassembled WGS sequence"/>
</dbReference>
<protein>
    <recommendedName>
        <fullName evidence="4">Endolytic peptidoglycan transglycosylase RlpA</fullName>
        <ecNumber evidence="4">4.2.2.-</ecNumber>
    </recommendedName>
</protein>
<dbReference type="Pfam" id="PF05036">
    <property type="entry name" value="SPOR"/>
    <property type="match status" value="1"/>
</dbReference>
<dbReference type="SUPFAM" id="SSF110997">
    <property type="entry name" value="Sporulation related repeat"/>
    <property type="match status" value="1"/>
</dbReference>
<keyword evidence="1" id="KW-0732">Signal</keyword>
<gene>
    <name evidence="4" type="primary">rlpA</name>
    <name evidence="7" type="ORF">COC19_06810</name>
</gene>
<keyword evidence="7" id="KW-0449">Lipoprotein</keyword>
<dbReference type="AlphaFoldDB" id="A0A2A4MIA9"/>
<dbReference type="InterPro" id="IPR012997">
    <property type="entry name" value="RplA"/>
</dbReference>
<dbReference type="EMBL" id="NVQR01000112">
    <property type="protein sequence ID" value="PCH59643.1"/>
    <property type="molecule type" value="Genomic_DNA"/>
</dbReference>
<feature type="domain" description="SPOR" evidence="6">
    <location>
        <begin position="202"/>
        <end position="283"/>
    </location>
</feature>
<dbReference type="Gene3D" id="2.40.40.10">
    <property type="entry name" value="RlpA-like domain"/>
    <property type="match status" value="1"/>
</dbReference>
<dbReference type="GO" id="GO:0008932">
    <property type="term" value="F:lytic endotransglycosylase activity"/>
    <property type="evidence" value="ECO:0007669"/>
    <property type="project" value="UniProtKB-UniRule"/>
</dbReference>
<dbReference type="SUPFAM" id="SSF50685">
    <property type="entry name" value="Barwin-like endoglucanases"/>
    <property type="match status" value="1"/>
</dbReference>
<organism evidence="7 8">
    <name type="scientific">SAR86 cluster bacterium</name>
    <dbReference type="NCBI Taxonomy" id="2030880"/>
    <lineage>
        <taxon>Bacteria</taxon>
        <taxon>Pseudomonadati</taxon>
        <taxon>Pseudomonadota</taxon>
        <taxon>Gammaproteobacteria</taxon>
        <taxon>SAR86 cluster</taxon>
    </lineage>
</organism>
<dbReference type="Pfam" id="PF03330">
    <property type="entry name" value="DPBB_1"/>
    <property type="match status" value="1"/>
</dbReference>
<dbReference type="InterPro" id="IPR036680">
    <property type="entry name" value="SPOR-like_sf"/>
</dbReference>
<evidence type="ECO:0000313" key="8">
    <source>
        <dbReference type="Proteomes" id="UP000218172"/>
    </source>
</evidence>
<proteinExistence type="inferred from homology"/>
<dbReference type="PANTHER" id="PTHR34183:SF1">
    <property type="entry name" value="ENDOLYTIC PEPTIDOGLYCAN TRANSGLYCOSYLASE RLPA"/>
    <property type="match status" value="1"/>
</dbReference>
<keyword evidence="3 4" id="KW-0961">Cell wall biogenesis/degradation</keyword>
<accession>A0A2A4MIA9</accession>
<evidence type="ECO:0000256" key="5">
    <source>
        <dbReference type="RuleBase" id="RU003495"/>
    </source>
</evidence>
<dbReference type="FunFam" id="2.40.40.10:FF:000003">
    <property type="entry name" value="Endolytic peptidoglycan transglycosylase RlpA"/>
    <property type="match status" value="1"/>
</dbReference>
<comment type="similarity">
    <text evidence="4 5">Belongs to the RlpA family.</text>
</comment>
<dbReference type="PROSITE" id="PS51724">
    <property type="entry name" value="SPOR"/>
    <property type="match status" value="1"/>
</dbReference>
<evidence type="ECO:0000256" key="4">
    <source>
        <dbReference type="HAMAP-Rule" id="MF_02071"/>
    </source>
</evidence>
<dbReference type="PANTHER" id="PTHR34183">
    <property type="entry name" value="ENDOLYTIC PEPTIDOGLYCAN TRANSGLYCOSYLASE RLPA"/>
    <property type="match status" value="1"/>
</dbReference>
<dbReference type="InterPro" id="IPR009009">
    <property type="entry name" value="RlpA-like_DPBB"/>
</dbReference>
<dbReference type="InterPro" id="IPR007730">
    <property type="entry name" value="SPOR-like_dom"/>
</dbReference>
<evidence type="ECO:0000259" key="6">
    <source>
        <dbReference type="PROSITE" id="PS51724"/>
    </source>
</evidence>
<keyword evidence="2 4" id="KW-0456">Lyase</keyword>
<dbReference type="CDD" id="cd22268">
    <property type="entry name" value="DPBB_RlpA-like"/>
    <property type="match status" value="1"/>
</dbReference>
<dbReference type="InterPro" id="IPR036908">
    <property type="entry name" value="RlpA-like_sf"/>
</dbReference>
<dbReference type="GO" id="GO:0000270">
    <property type="term" value="P:peptidoglycan metabolic process"/>
    <property type="evidence" value="ECO:0007669"/>
    <property type="project" value="UniProtKB-UniRule"/>
</dbReference>
<dbReference type="HAMAP" id="MF_02071">
    <property type="entry name" value="RlpA"/>
    <property type="match status" value="1"/>
</dbReference>
<comment type="function">
    <text evidence="4">Lytic transglycosylase with a strong preference for naked glycan strands that lack stem peptides.</text>
</comment>
<reference evidence="8" key="1">
    <citation type="submission" date="2017-08" db="EMBL/GenBank/DDBJ databases">
        <title>A dynamic microbial community with high functional redundancy inhabits the cold, oxic subseafloor aquifer.</title>
        <authorList>
            <person name="Tully B.J."/>
            <person name="Wheat C.G."/>
            <person name="Glazer B.T."/>
            <person name="Huber J.A."/>
        </authorList>
    </citation>
    <scope>NUCLEOTIDE SEQUENCE [LARGE SCALE GENOMIC DNA]</scope>
</reference>
<evidence type="ECO:0000313" key="7">
    <source>
        <dbReference type="EMBL" id="PCH59643.1"/>
    </source>
</evidence>
<dbReference type="GO" id="GO:0071555">
    <property type="term" value="P:cell wall organization"/>
    <property type="evidence" value="ECO:0007669"/>
    <property type="project" value="UniProtKB-KW"/>
</dbReference>
<dbReference type="GO" id="GO:0009279">
    <property type="term" value="C:cell outer membrane"/>
    <property type="evidence" value="ECO:0007669"/>
    <property type="project" value="TreeGrafter"/>
</dbReference>
<dbReference type="InterPro" id="IPR034718">
    <property type="entry name" value="RlpA"/>
</dbReference>
<evidence type="ECO:0000256" key="2">
    <source>
        <dbReference type="ARBA" id="ARBA00023239"/>
    </source>
</evidence>
<dbReference type="NCBIfam" id="TIGR00413">
    <property type="entry name" value="rlpA"/>
    <property type="match status" value="1"/>
</dbReference>
<comment type="caution">
    <text evidence="7">The sequence shown here is derived from an EMBL/GenBank/DDBJ whole genome shotgun (WGS) entry which is preliminary data.</text>
</comment>
<sequence>MLAGLFLLLISCNSLPPNTTSSNSANAGRYSISQDRAPQRAVDLSLIREVIPVAVNRTMAGNKSPYTVLGKSYTVLATEEGYFERGIASWYGEKFHGHDTSNGEVFDMYQASAAHKSLPIPSFLRVTNLDNNRSIIVRVNDRGPFHPDRIIDLSYGAALKLDYANKGTARVQLEALMPAAVTSDVGVSTRATPLNSLERSVEGAAAKRYLQVGAFSDLRAAQRLLRQLNDLTTQPVFIQTLRAGSDEALHRVRIGPLNNSLQIRQISQRVVAQNLGNPYTVTE</sequence>
<evidence type="ECO:0000256" key="3">
    <source>
        <dbReference type="ARBA" id="ARBA00023316"/>
    </source>
</evidence>
<evidence type="ECO:0000256" key="1">
    <source>
        <dbReference type="ARBA" id="ARBA00022729"/>
    </source>
</evidence>
<dbReference type="Gene3D" id="3.30.70.1070">
    <property type="entry name" value="Sporulation related repeat"/>
    <property type="match status" value="1"/>
</dbReference>